<accession>A0A927GJF3</accession>
<keyword evidence="3" id="KW-1185">Reference proteome</keyword>
<feature type="domain" description="GmrSD restriction endonucleases N-terminal" evidence="1">
    <location>
        <begin position="101"/>
        <end position="239"/>
    </location>
</feature>
<name>A0A927GJF3_9BACT</name>
<dbReference type="RefSeq" id="WP_191004872.1">
    <property type="nucleotide sequence ID" value="NZ_JACXAD010000008.1"/>
</dbReference>
<organism evidence="2 3">
    <name type="scientific">Hymenobacter montanus</name>
    <dbReference type="NCBI Taxonomy" id="2771359"/>
    <lineage>
        <taxon>Bacteria</taxon>
        <taxon>Pseudomonadati</taxon>
        <taxon>Bacteroidota</taxon>
        <taxon>Cytophagia</taxon>
        <taxon>Cytophagales</taxon>
        <taxon>Hymenobacteraceae</taxon>
        <taxon>Hymenobacter</taxon>
    </lineage>
</organism>
<gene>
    <name evidence="2" type="ORF">IC235_09155</name>
</gene>
<dbReference type="PANTHER" id="PTHR39639:SF1">
    <property type="entry name" value="DUF262 DOMAIN-CONTAINING PROTEIN"/>
    <property type="match status" value="1"/>
</dbReference>
<dbReference type="InterPro" id="IPR004919">
    <property type="entry name" value="GmrSD_N"/>
</dbReference>
<protein>
    <submittedName>
        <fullName evidence="2">DUF262 domain-containing protein</fullName>
    </submittedName>
</protein>
<sequence>MLKDHPRYSQMRVGDEAAILTQEAEQLITKGWAELAPLPEPVSLPIAAEAVTEPSQTGVEVEDIEGDPQDATGESIIQPFDPKKIQVSIQQLTVDSIIKRIANDEIDLTTPFQRAAGLWKDQEQSRLIESILIRFPLPAFYFDGSDDDHWLVVDGLQRLSTLRRFIHTNELQLTGMEYLQQFEGCKFKELPRSMQRTIEEAQITAYIIKPGTPEQVKFNLFKRINTGGLMLRPQEIRHALNQGTPANLVADLAALSAFKTATGGSVDPRRMDDRDFVMRFVAFYLTPYPLYQPDLDTFLNTQMNKLGLLTLAQQATLKADFTRALQLARDIFARQAFRKMMTPEPRGLNPINKALFESWTVSLSRLTEEQGRLLVARQREVVHASVNLMQDTDFLRAISSATGDRKRVEQRFRAVERLIREQLQLAGDEAIVPGFAPAPPTSSEII</sequence>
<dbReference type="AlphaFoldDB" id="A0A927GJF3"/>
<dbReference type="Proteomes" id="UP000612233">
    <property type="component" value="Unassembled WGS sequence"/>
</dbReference>
<proteinExistence type="predicted"/>
<dbReference type="Pfam" id="PF03235">
    <property type="entry name" value="GmrSD_N"/>
    <property type="match status" value="1"/>
</dbReference>
<reference evidence="2" key="1">
    <citation type="submission" date="2020-09" db="EMBL/GenBank/DDBJ databases">
        <authorList>
            <person name="Kim M.K."/>
        </authorList>
    </citation>
    <scope>NUCLEOTIDE SEQUENCE</scope>
    <source>
        <strain evidence="2">BT664</strain>
    </source>
</reference>
<evidence type="ECO:0000259" key="1">
    <source>
        <dbReference type="Pfam" id="PF03235"/>
    </source>
</evidence>
<evidence type="ECO:0000313" key="3">
    <source>
        <dbReference type="Proteomes" id="UP000612233"/>
    </source>
</evidence>
<dbReference type="PANTHER" id="PTHR39639">
    <property type="entry name" value="CHROMOSOME 16, WHOLE GENOME SHOTGUN SEQUENCE"/>
    <property type="match status" value="1"/>
</dbReference>
<evidence type="ECO:0000313" key="2">
    <source>
        <dbReference type="EMBL" id="MBD2768056.1"/>
    </source>
</evidence>
<dbReference type="EMBL" id="JACXAD010000008">
    <property type="protein sequence ID" value="MBD2768056.1"/>
    <property type="molecule type" value="Genomic_DNA"/>
</dbReference>
<comment type="caution">
    <text evidence="2">The sequence shown here is derived from an EMBL/GenBank/DDBJ whole genome shotgun (WGS) entry which is preliminary data.</text>
</comment>